<keyword evidence="2" id="KW-1185">Reference proteome</keyword>
<accession>A0ACD3AZA3</accession>
<sequence length="167" mass="17471">MQFSFFRVTSALFAGLTFQTINAAPSTNVNARGIGGSILTTTQMLKWITTTDANLTYINTPPEVEPFSKRQDQQLPVVIVVSCTEQVNNTCGGACTIMRGSGAPTCLNTPGANCVLATADFQLCTGSACDGTCTSLTECIDDETTFEGFCAIPGTNSLSLAAESASK</sequence>
<dbReference type="EMBL" id="ML208303">
    <property type="protein sequence ID" value="TFK71106.1"/>
    <property type="molecule type" value="Genomic_DNA"/>
</dbReference>
<dbReference type="Proteomes" id="UP000308600">
    <property type="component" value="Unassembled WGS sequence"/>
</dbReference>
<gene>
    <name evidence="1" type="ORF">BDN72DRAFT_488162</name>
</gene>
<name>A0ACD3AZA3_9AGAR</name>
<proteinExistence type="predicted"/>
<protein>
    <submittedName>
        <fullName evidence="1">Uncharacterized protein</fullName>
    </submittedName>
</protein>
<organism evidence="1 2">
    <name type="scientific">Pluteus cervinus</name>
    <dbReference type="NCBI Taxonomy" id="181527"/>
    <lineage>
        <taxon>Eukaryota</taxon>
        <taxon>Fungi</taxon>
        <taxon>Dikarya</taxon>
        <taxon>Basidiomycota</taxon>
        <taxon>Agaricomycotina</taxon>
        <taxon>Agaricomycetes</taxon>
        <taxon>Agaricomycetidae</taxon>
        <taxon>Agaricales</taxon>
        <taxon>Pluteineae</taxon>
        <taxon>Pluteaceae</taxon>
        <taxon>Pluteus</taxon>
    </lineage>
</organism>
<reference evidence="1 2" key="1">
    <citation type="journal article" date="2019" name="Nat. Ecol. Evol.">
        <title>Megaphylogeny resolves global patterns of mushroom evolution.</title>
        <authorList>
            <person name="Varga T."/>
            <person name="Krizsan K."/>
            <person name="Foldi C."/>
            <person name="Dima B."/>
            <person name="Sanchez-Garcia M."/>
            <person name="Sanchez-Ramirez S."/>
            <person name="Szollosi G.J."/>
            <person name="Szarkandi J.G."/>
            <person name="Papp V."/>
            <person name="Albert L."/>
            <person name="Andreopoulos W."/>
            <person name="Angelini C."/>
            <person name="Antonin V."/>
            <person name="Barry K.W."/>
            <person name="Bougher N.L."/>
            <person name="Buchanan P."/>
            <person name="Buyck B."/>
            <person name="Bense V."/>
            <person name="Catcheside P."/>
            <person name="Chovatia M."/>
            <person name="Cooper J."/>
            <person name="Damon W."/>
            <person name="Desjardin D."/>
            <person name="Finy P."/>
            <person name="Geml J."/>
            <person name="Haridas S."/>
            <person name="Hughes K."/>
            <person name="Justo A."/>
            <person name="Karasinski D."/>
            <person name="Kautmanova I."/>
            <person name="Kiss B."/>
            <person name="Kocsube S."/>
            <person name="Kotiranta H."/>
            <person name="LaButti K.M."/>
            <person name="Lechner B.E."/>
            <person name="Liimatainen K."/>
            <person name="Lipzen A."/>
            <person name="Lukacs Z."/>
            <person name="Mihaltcheva S."/>
            <person name="Morgado L.N."/>
            <person name="Niskanen T."/>
            <person name="Noordeloos M.E."/>
            <person name="Ohm R.A."/>
            <person name="Ortiz-Santana B."/>
            <person name="Ovrebo C."/>
            <person name="Racz N."/>
            <person name="Riley R."/>
            <person name="Savchenko A."/>
            <person name="Shiryaev A."/>
            <person name="Soop K."/>
            <person name="Spirin V."/>
            <person name="Szebenyi C."/>
            <person name="Tomsovsky M."/>
            <person name="Tulloss R.E."/>
            <person name="Uehling J."/>
            <person name="Grigoriev I.V."/>
            <person name="Vagvolgyi C."/>
            <person name="Papp T."/>
            <person name="Martin F.M."/>
            <person name="Miettinen O."/>
            <person name="Hibbett D.S."/>
            <person name="Nagy L.G."/>
        </authorList>
    </citation>
    <scope>NUCLEOTIDE SEQUENCE [LARGE SCALE GENOMIC DNA]</scope>
    <source>
        <strain evidence="1 2">NL-1719</strain>
    </source>
</reference>
<evidence type="ECO:0000313" key="1">
    <source>
        <dbReference type="EMBL" id="TFK71106.1"/>
    </source>
</evidence>
<evidence type="ECO:0000313" key="2">
    <source>
        <dbReference type="Proteomes" id="UP000308600"/>
    </source>
</evidence>